<accession>A0ABS3SXI8</accession>
<feature type="transmembrane region" description="Helical" evidence="1">
    <location>
        <begin position="40"/>
        <end position="59"/>
    </location>
</feature>
<name>A0ABS3SXI8_9FLAO</name>
<reference evidence="2 3" key="1">
    <citation type="submission" date="2021-03" db="EMBL/GenBank/DDBJ databases">
        <title>Winogradskyella sp. nov., isolated from costal sediment.</title>
        <authorList>
            <person name="Gao C."/>
        </authorList>
    </citation>
    <scope>NUCLEOTIDE SEQUENCE [LARGE SCALE GENOMIC DNA]</scope>
    <source>
        <strain evidence="2 3">DF17</strain>
    </source>
</reference>
<gene>
    <name evidence="2" type="ORF">J4050_00470</name>
</gene>
<feature type="transmembrane region" description="Helical" evidence="1">
    <location>
        <begin position="71"/>
        <end position="92"/>
    </location>
</feature>
<evidence type="ECO:0008006" key="4">
    <source>
        <dbReference type="Google" id="ProtNLM"/>
    </source>
</evidence>
<keyword evidence="3" id="KW-1185">Reference proteome</keyword>
<feature type="transmembrane region" description="Helical" evidence="1">
    <location>
        <begin position="104"/>
        <end position="125"/>
    </location>
</feature>
<proteinExistence type="predicted"/>
<dbReference type="Proteomes" id="UP000676776">
    <property type="component" value="Unassembled WGS sequence"/>
</dbReference>
<dbReference type="RefSeq" id="WP_208151977.1">
    <property type="nucleotide sequence ID" value="NZ_JAGEVF010000001.1"/>
</dbReference>
<comment type="caution">
    <text evidence="2">The sequence shown here is derived from an EMBL/GenBank/DDBJ whole genome shotgun (WGS) entry which is preliminary data.</text>
</comment>
<evidence type="ECO:0000313" key="3">
    <source>
        <dbReference type="Proteomes" id="UP000676776"/>
    </source>
</evidence>
<keyword evidence="1" id="KW-0812">Transmembrane</keyword>
<organism evidence="2 3">
    <name type="scientific">Winogradskyella pelagia</name>
    <dbReference type="NCBI Taxonomy" id="2819984"/>
    <lineage>
        <taxon>Bacteria</taxon>
        <taxon>Pseudomonadati</taxon>
        <taxon>Bacteroidota</taxon>
        <taxon>Flavobacteriia</taxon>
        <taxon>Flavobacteriales</taxon>
        <taxon>Flavobacteriaceae</taxon>
        <taxon>Winogradskyella</taxon>
    </lineage>
</organism>
<evidence type="ECO:0000256" key="1">
    <source>
        <dbReference type="SAM" id="Phobius"/>
    </source>
</evidence>
<dbReference type="EMBL" id="JAGEVF010000001">
    <property type="protein sequence ID" value="MBO3115198.1"/>
    <property type="molecule type" value="Genomic_DNA"/>
</dbReference>
<dbReference type="Pfam" id="PF19665">
    <property type="entry name" value="DUF6168"/>
    <property type="match status" value="1"/>
</dbReference>
<sequence>MHRQLIAILVLFLATLGILYFVEDAVISAERLRPDFPTKSIFIFNAVFSLVLLIALSFFSKKKAVSDNLGFIYLATVLVKPIVFIIVFRALFFDSRPITQLEAISMLLPTLIALFFEALFCSKILKATMPKKNIPKG</sequence>
<keyword evidence="1" id="KW-1133">Transmembrane helix</keyword>
<keyword evidence="1" id="KW-0472">Membrane</keyword>
<dbReference type="InterPro" id="IPR046166">
    <property type="entry name" value="DUF6168"/>
</dbReference>
<protein>
    <recommendedName>
        <fullName evidence="4">ATP synthase protein I</fullName>
    </recommendedName>
</protein>
<evidence type="ECO:0000313" key="2">
    <source>
        <dbReference type="EMBL" id="MBO3115198.1"/>
    </source>
</evidence>